<proteinExistence type="predicted"/>
<evidence type="ECO:0000313" key="1">
    <source>
        <dbReference type="EMBL" id="TLE11288.1"/>
    </source>
</evidence>
<accession>A0A4U8U9V1</accession>
<dbReference type="EMBL" id="JRPJ02000007">
    <property type="protein sequence ID" value="TLE11288.1"/>
    <property type="molecule type" value="Genomic_DNA"/>
</dbReference>
<protein>
    <submittedName>
        <fullName evidence="1">Uncharacterized protein</fullName>
    </submittedName>
</protein>
<name>A0A4U8U9V1_9HELI</name>
<reference evidence="1 2" key="1">
    <citation type="journal article" date="2014" name="Genome Announc.">
        <title>Draft genome sequences of eight enterohepatic helicobacter species isolated from both laboratory and wild rodents.</title>
        <authorList>
            <person name="Sheh A."/>
            <person name="Shen Z."/>
            <person name="Fox J.G."/>
        </authorList>
    </citation>
    <scope>NUCLEOTIDE SEQUENCE [LARGE SCALE GENOMIC DNA]</scope>
    <source>
        <strain evidence="1 2">ATCC 49320</strain>
    </source>
</reference>
<organism evidence="1 2">
    <name type="scientific">Helicobacter bilis</name>
    <dbReference type="NCBI Taxonomy" id="37372"/>
    <lineage>
        <taxon>Bacteria</taxon>
        <taxon>Pseudomonadati</taxon>
        <taxon>Campylobacterota</taxon>
        <taxon>Epsilonproteobacteria</taxon>
        <taxon>Campylobacterales</taxon>
        <taxon>Helicobacteraceae</taxon>
        <taxon>Helicobacter</taxon>
    </lineage>
</organism>
<sequence>MAIYDENAIITTATTYFNNAKRYIRKRDMEIYHRTKALSKSDMDFLEQFMLIHIKNIEKGSKIPQNFYAFLDNFILDNLFVKHFFSSFEMLRLICYRFSILPSHALLKDAKKGCDKILTSNIKKYKPHKKAKNLLYVFTPLPNLQSDIESFINTCLELFTQDKINGLIINPLNLILNIDFKDQAQRITELSTNLQTLLNNSNAKMLILDNDCENLFVLLASIENAVKNISYPVDITLSLPSYHFMSLEALDYIAELSKKLCSQNKAKLCVRLKDLDYTYDIMEFKATHTRSINTHFTNKANARSNLIALITKCFQYKEILTCHITSTNMFIIALAKSLDMQIRFEIEASLHYPLYRILAKQETQLFSTNYFTTHFTDMIALRLKGVHTSLNYGLLDYISMLYNKQEWEKKSKAFLQSLAQSKKDEIKKEYSLNALKDSTLLTQTQQYNFETFDYTLRKPLVLSQMMLLANLSNKDSNTESSKDSNDTNKQSSFLKDLENLQISMPNTNNLEDILYLNAQDMHRLNMQSMNNAPATFSLYAEKEKEELAKAQKMQEEILQNRSNIITSIIGRLKECIPALFATLCELYPNTPQSIYEEQVYMLLDSFKYYAYSYKQLLQETESVLLMPLGNIFIHTKKLAIHEIGAVIASNIMVGNVSFLEDSVIARIFYYLFTPIFDFCPFLCVMESKRVREKEFIDYEIITKQDFMKLQASEKTSNFLVWDKGVSVIFISSFYDIHEAAKEVQYMRFSLHAQILIYTDSYIYEVAKQIFIPSQVTQTSLADLIANLPEDTSNFSLFTYNKAEMNYAINKLKVSICINGAYKSKLVSGTPRTFSPGYLQPFGSKLLLGKLVQTSPNSVILHNSLYSDIIGCFSEILSADEIEFLYNLNHNYSQFLKNIARTASLDNIYETKKPYSMCVRVYEKDDFFHVCVIMLISFLLQIQTRLSFTKEYFTQDSNATSNITKDTPKKLQKALQEKYIDYFTLIFEDEKEFRDSINADTLVRILQDESEFATTETYAYLSKKGIIAEYSLPILNRHLELERYLATQYIQIEPNILLQTHVR</sequence>
<dbReference type="RefSeq" id="WP_034562370.1">
    <property type="nucleotide sequence ID" value="NZ_FZMS01000059.1"/>
</dbReference>
<dbReference type="Proteomes" id="UP000029857">
    <property type="component" value="Unassembled WGS sequence"/>
</dbReference>
<dbReference type="AlphaFoldDB" id="A0A4U8U9V1"/>
<evidence type="ECO:0000313" key="2">
    <source>
        <dbReference type="Proteomes" id="UP000029857"/>
    </source>
</evidence>
<comment type="caution">
    <text evidence="1">The sequence shown here is derived from an EMBL/GenBank/DDBJ whole genome shotgun (WGS) entry which is preliminary data.</text>
</comment>
<gene>
    <name evidence="1" type="ORF">LS79_003200</name>
</gene>